<dbReference type="Proteomes" id="UP000260823">
    <property type="component" value="Unassembled WGS sequence"/>
</dbReference>
<dbReference type="InterPro" id="IPR015421">
    <property type="entry name" value="PyrdxlP-dep_Trfase_major"/>
</dbReference>
<dbReference type="PANTHER" id="PTHR11808:SF15">
    <property type="entry name" value="CYSTATHIONINE GAMMA-LYASE"/>
    <property type="match status" value="1"/>
</dbReference>
<dbReference type="AlphaFoldDB" id="A0A3E2NUM0"/>
<dbReference type="RefSeq" id="WP_117381617.1">
    <property type="nucleotide sequence ID" value="NZ_QWDE01000001.1"/>
</dbReference>
<protein>
    <submittedName>
        <fullName evidence="6">Aminotransferase class I/II-fold pyridoxal phosphate-dependent enzyme</fullName>
    </submittedName>
</protein>
<dbReference type="PROSITE" id="PS00868">
    <property type="entry name" value="CYS_MET_METAB_PP"/>
    <property type="match status" value="1"/>
</dbReference>
<dbReference type="GO" id="GO:0008483">
    <property type="term" value="F:transaminase activity"/>
    <property type="evidence" value="ECO:0007669"/>
    <property type="project" value="UniProtKB-KW"/>
</dbReference>
<dbReference type="SUPFAM" id="SSF53383">
    <property type="entry name" value="PLP-dependent transferases"/>
    <property type="match status" value="1"/>
</dbReference>
<keyword evidence="7" id="KW-1185">Reference proteome</keyword>
<proteinExistence type="inferred from homology"/>
<dbReference type="CDD" id="cd00614">
    <property type="entry name" value="CGS_like"/>
    <property type="match status" value="1"/>
</dbReference>
<dbReference type="OrthoDB" id="9773476at2"/>
<dbReference type="GO" id="GO:0005737">
    <property type="term" value="C:cytoplasm"/>
    <property type="evidence" value="ECO:0007669"/>
    <property type="project" value="TreeGrafter"/>
</dbReference>
<dbReference type="InterPro" id="IPR015424">
    <property type="entry name" value="PyrdxlP-dep_Trfase"/>
</dbReference>
<feature type="modified residue" description="N6-(pyridoxal phosphate)lysine" evidence="4">
    <location>
        <position position="195"/>
    </location>
</feature>
<keyword evidence="6" id="KW-0032">Aminotransferase</keyword>
<dbReference type="GO" id="GO:0019346">
    <property type="term" value="P:transsulfuration"/>
    <property type="evidence" value="ECO:0007669"/>
    <property type="project" value="InterPro"/>
</dbReference>
<keyword evidence="3 4" id="KW-0663">Pyridoxal phosphate</keyword>
<gene>
    <name evidence="6" type="ORF">DYU05_03655</name>
</gene>
<keyword evidence="6" id="KW-0808">Transferase</keyword>
<evidence type="ECO:0000256" key="5">
    <source>
        <dbReference type="RuleBase" id="RU362118"/>
    </source>
</evidence>
<sequence length="371" mass="40072">MKLETIAIHAGNHIDETSRAVVQPIVMATTFQRGEDGGYPSGHMYSRASNPNRAFLENVIAKLEGGVEAAAFSSGNAAGMSVFQALQPGTHIIAPDDMYHGLRNQLKALFAGILEFDFVDVNDAGVLRSHIKANTGVIWLETPSNPLLKVTDIKQAVAIAKERGIKVVCDNTFATPVCQQPLSLGADLVMHSTTKYFGGHSDLMGGALITAEKNEWWAKIRNVQTMGGAIPSPMDCYYLTRSIKTLPYRVRGHVANAQLLTAYLKKHPKVEQVLYPGLPSHPQHAIAKGQMSAFGAMFSFTVSGGEQQACRVINSLKLFTQATSLGGVESLIEHRASVEGPDTKTPFNLLRVSPGLEHIDDLIADLEQALG</sequence>
<dbReference type="GO" id="GO:0030170">
    <property type="term" value="F:pyridoxal phosphate binding"/>
    <property type="evidence" value="ECO:0007669"/>
    <property type="project" value="InterPro"/>
</dbReference>
<evidence type="ECO:0000313" key="6">
    <source>
        <dbReference type="EMBL" id="RFZ84715.1"/>
    </source>
</evidence>
<dbReference type="Gene3D" id="3.40.640.10">
    <property type="entry name" value="Type I PLP-dependent aspartate aminotransferase-like (Major domain)"/>
    <property type="match status" value="1"/>
</dbReference>
<organism evidence="6 7">
    <name type="scientific">Mucilaginibacter terrenus</name>
    <dbReference type="NCBI Taxonomy" id="2482727"/>
    <lineage>
        <taxon>Bacteria</taxon>
        <taxon>Pseudomonadati</taxon>
        <taxon>Bacteroidota</taxon>
        <taxon>Sphingobacteriia</taxon>
        <taxon>Sphingobacteriales</taxon>
        <taxon>Sphingobacteriaceae</taxon>
        <taxon>Mucilaginibacter</taxon>
    </lineage>
</organism>
<evidence type="ECO:0000256" key="4">
    <source>
        <dbReference type="PIRSR" id="PIRSR001434-2"/>
    </source>
</evidence>
<comment type="similarity">
    <text evidence="2 5">Belongs to the trans-sulfuration enzymes family.</text>
</comment>
<comment type="caution">
    <text evidence="6">The sequence shown here is derived from an EMBL/GenBank/DDBJ whole genome shotgun (WGS) entry which is preliminary data.</text>
</comment>
<dbReference type="FunFam" id="3.40.640.10:FF:000046">
    <property type="entry name" value="Cystathionine gamma-lyase"/>
    <property type="match status" value="1"/>
</dbReference>
<evidence type="ECO:0000313" key="7">
    <source>
        <dbReference type="Proteomes" id="UP000260823"/>
    </source>
</evidence>
<dbReference type="GO" id="GO:0004123">
    <property type="term" value="F:cystathionine gamma-lyase activity"/>
    <property type="evidence" value="ECO:0007669"/>
    <property type="project" value="TreeGrafter"/>
</dbReference>
<dbReference type="EMBL" id="QWDE01000001">
    <property type="protein sequence ID" value="RFZ84715.1"/>
    <property type="molecule type" value="Genomic_DNA"/>
</dbReference>
<dbReference type="InterPro" id="IPR015422">
    <property type="entry name" value="PyrdxlP-dep_Trfase_small"/>
</dbReference>
<accession>A0A3E2NUM0</accession>
<name>A0A3E2NUM0_9SPHI</name>
<dbReference type="Pfam" id="PF01053">
    <property type="entry name" value="Cys_Met_Meta_PP"/>
    <property type="match status" value="1"/>
</dbReference>
<dbReference type="GO" id="GO:0019343">
    <property type="term" value="P:cysteine biosynthetic process via cystathionine"/>
    <property type="evidence" value="ECO:0007669"/>
    <property type="project" value="TreeGrafter"/>
</dbReference>
<evidence type="ECO:0000256" key="3">
    <source>
        <dbReference type="ARBA" id="ARBA00022898"/>
    </source>
</evidence>
<evidence type="ECO:0000256" key="2">
    <source>
        <dbReference type="ARBA" id="ARBA00009077"/>
    </source>
</evidence>
<dbReference type="PIRSF" id="PIRSF001434">
    <property type="entry name" value="CGS"/>
    <property type="match status" value="1"/>
</dbReference>
<dbReference type="InterPro" id="IPR054542">
    <property type="entry name" value="Cys_met_metab_PP"/>
</dbReference>
<reference evidence="6 7" key="1">
    <citation type="submission" date="2018-08" db="EMBL/GenBank/DDBJ databases">
        <title>Mucilaginibacter terrae sp. nov., isolated from manganese diggings.</title>
        <authorList>
            <person name="Huang Y."/>
            <person name="Zhou Z."/>
        </authorList>
    </citation>
    <scope>NUCLEOTIDE SEQUENCE [LARGE SCALE GENOMIC DNA]</scope>
    <source>
        <strain evidence="6 7">ZH6</strain>
    </source>
</reference>
<dbReference type="PANTHER" id="PTHR11808">
    <property type="entry name" value="TRANS-SULFURATION ENZYME FAMILY MEMBER"/>
    <property type="match status" value="1"/>
</dbReference>
<evidence type="ECO:0000256" key="1">
    <source>
        <dbReference type="ARBA" id="ARBA00001933"/>
    </source>
</evidence>
<dbReference type="InterPro" id="IPR000277">
    <property type="entry name" value="Cys/Met-Metab_PyrdxlP-dep_enz"/>
</dbReference>
<dbReference type="Gene3D" id="3.90.1150.10">
    <property type="entry name" value="Aspartate Aminotransferase, domain 1"/>
    <property type="match status" value="1"/>
</dbReference>
<comment type="cofactor">
    <cofactor evidence="1 5">
        <name>pyridoxal 5'-phosphate</name>
        <dbReference type="ChEBI" id="CHEBI:597326"/>
    </cofactor>
</comment>